<comment type="similarity">
    <text evidence="2">Belongs to the uracil-DNA glycosylase (UDG) superfamily. Type 4 (UDGa) family.</text>
</comment>
<dbReference type="PANTHER" id="PTHR33693">
    <property type="entry name" value="TYPE-5 URACIL-DNA GLYCOSYLASE"/>
    <property type="match status" value="1"/>
</dbReference>
<evidence type="ECO:0000256" key="10">
    <source>
        <dbReference type="ARBA" id="ARBA00023014"/>
    </source>
</evidence>
<feature type="compositionally biased region" description="Polar residues" evidence="12">
    <location>
        <begin position="52"/>
        <end position="61"/>
    </location>
</feature>
<name>A0ABX1QMN3_9PROT</name>
<dbReference type="EMBL" id="JAAAUB010000013">
    <property type="protein sequence ID" value="NMH17227.1"/>
    <property type="molecule type" value="Genomic_DNA"/>
</dbReference>
<gene>
    <name evidence="14" type="ORF">GV368_08980</name>
</gene>
<keyword evidence="9" id="KW-0408">Iron</keyword>
<keyword evidence="10" id="KW-0411">Iron-sulfur</keyword>
<evidence type="ECO:0000256" key="4">
    <source>
        <dbReference type="ARBA" id="ARBA00019403"/>
    </source>
</evidence>
<dbReference type="NCBIfam" id="TIGR00758">
    <property type="entry name" value="UDG_fam4"/>
    <property type="match status" value="1"/>
</dbReference>
<keyword evidence="6" id="KW-0479">Metal-binding</keyword>
<organism evidence="14 15">
    <name type="scientific">Tepidiphilus baoligensis</name>
    <dbReference type="NCBI Taxonomy" id="2698687"/>
    <lineage>
        <taxon>Bacteria</taxon>
        <taxon>Pseudomonadati</taxon>
        <taxon>Pseudomonadota</taxon>
        <taxon>Hydrogenophilia</taxon>
        <taxon>Hydrogenophilales</taxon>
        <taxon>Hydrogenophilaceae</taxon>
        <taxon>Tepidiphilus</taxon>
    </lineage>
</organism>
<feature type="compositionally biased region" description="Low complexity" evidence="12">
    <location>
        <begin position="98"/>
        <end position="112"/>
    </location>
</feature>
<evidence type="ECO:0000313" key="15">
    <source>
        <dbReference type="Proteomes" id="UP000669605"/>
    </source>
</evidence>
<evidence type="ECO:0000256" key="12">
    <source>
        <dbReference type="SAM" id="MobiDB-lite"/>
    </source>
</evidence>
<dbReference type="Pfam" id="PF03167">
    <property type="entry name" value="UDG"/>
    <property type="match status" value="1"/>
</dbReference>
<evidence type="ECO:0000256" key="1">
    <source>
        <dbReference type="ARBA" id="ARBA00001400"/>
    </source>
</evidence>
<dbReference type="SMART" id="SM00987">
    <property type="entry name" value="UreE_C"/>
    <property type="match status" value="1"/>
</dbReference>
<feature type="region of interest" description="Disordered" evidence="12">
    <location>
        <begin position="32"/>
        <end position="113"/>
    </location>
</feature>
<dbReference type="InterPro" id="IPR036895">
    <property type="entry name" value="Uracil-DNA_glycosylase-like_sf"/>
</dbReference>
<evidence type="ECO:0000256" key="9">
    <source>
        <dbReference type="ARBA" id="ARBA00023004"/>
    </source>
</evidence>
<keyword evidence="7" id="KW-0227">DNA damage</keyword>
<dbReference type="SMART" id="SM00986">
    <property type="entry name" value="UDG"/>
    <property type="match status" value="1"/>
</dbReference>
<proteinExistence type="inferred from homology"/>
<dbReference type="InterPro" id="IPR051536">
    <property type="entry name" value="UDG_Type-4/5"/>
</dbReference>
<evidence type="ECO:0000256" key="11">
    <source>
        <dbReference type="ARBA" id="ARBA00023204"/>
    </source>
</evidence>
<evidence type="ECO:0000256" key="7">
    <source>
        <dbReference type="ARBA" id="ARBA00022763"/>
    </source>
</evidence>
<dbReference type="PANTHER" id="PTHR33693:SF1">
    <property type="entry name" value="TYPE-4 URACIL-DNA GLYCOSYLASE"/>
    <property type="match status" value="1"/>
</dbReference>
<protein>
    <recommendedName>
        <fullName evidence="4">Type-4 uracil-DNA glycosylase</fullName>
        <ecNumber evidence="3">3.2.2.27</ecNumber>
    </recommendedName>
</protein>
<feature type="domain" description="Uracil-DNA glycosylase-like" evidence="13">
    <location>
        <begin position="152"/>
        <end position="298"/>
    </location>
</feature>
<evidence type="ECO:0000256" key="8">
    <source>
        <dbReference type="ARBA" id="ARBA00022801"/>
    </source>
</evidence>
<keyword evidence="15" id="KW-1185">Reference proteome</keyword>
<dbReference type="InterPro" id="IPR005122">
    <property type="entry name" value="Uracil-DNA_glycosylase-like"/>
</dbReference>
<evidence type="ECO:0000313" key="14">
    <source>
        <dbReference type="EMBL" id="NMH17227.1"/>
    </source>
</evidence>
<keyword evidence="11" id="KW-0234">DNA repair</keyword>
<dbReference type="RefSeq" id="WP_142803583.1">
    <property type="nucleotide sequence ID" value="NZ_JAAAUB010000013.1"/>
</dbReference>
<sequence>MSVPIDEKERFARLEEMGLTPLWRLRTRLRAAGEAGEAKGAHQESSAVAAPTDQTLDTSPQKPAAAAAASSVPAGERAPGQPSRPSSSPAGKRPDLRPVPATPAAPAVGIPARTVDPERSARIATLDWEALEAEIRVCTACPLHRTRTQAVPGVGNRQARWMFVGEGPGREEDRRGEPFVGPAGKLLDAMLFALGLDRTQVYIANAVKCRPPDNRTPTPEEIAVCAPFLFRQIALVRPRVLVALGRPAALALLGEEIKIAQARGQIFRYGDIPVVVTYHPAYLLRNPADKAKAWEDLCRARALVDGQG</sequence>
<evidence type="ECO:0000259" key="13">
    <source>
        <dbReference type="SMART" id="SM00986"/>
    </source>
</evidence>
<evidence type="ECO:0000256" key="6">
    <source>
        <dbReference type="ARBA" id="ARBA00022723"/>
    </source>
</evidence>
<dbReference type="SUPFAM" id="SSF52141">
    <property type="entry name" value="Uracil-DNA glycosylase-like"/>
    <property type="match status" value="1"/>
</dbReference>
<dbReference type="EC" id="3.2.2.27" evidence="3"/>
<keyword evidence="5" id="KW-0004">4Fe-4S</keyword>
<comment type="catalytic activity">
    <reaction evidence="1">
        <text>Hydrolyzes single-stranded DNA or mismatched double-stranded DNA and polynucleotides, releasing free uracil.</text>
        <dbReference type="EC" id="3.2.2.27"/>
    </reaction>
</comment>
<evidence type="ECO:0000256" key="3">
    <source>
        <dbReference type="ARBA" id="ARBA00012030"/>
    </source>
</evidence>
<dbReference type="CDD" id="cd10030">
    <property type="entry name" value="UDG-F4_TTUDGA_SPO1dp_like"/>
    <property type="match status" value="1"/>
</dbReference>
<dbReference type="Proteomes" id="UP000669605">
    <property type="component" value="Unassembled WGS sequence"/>
</dbReference>
<dbReference type="InterPro" id="IPR005273">
    <property type="entry name" value="Ura-DNA_glyco_family4"/>
</dbReference>
<comment type="caution">
    <text evidence="14">The sequence shown here is derived from an EMBL/GenBank/DDBJ whole genome shotgun (WGS) entry which is preliminary data.</text>
</comment>
<reference evidence="14 15" key="1">
    <citation type="journal article" date="2020" name="Curr. Microbiol.">
        <title>Tepidiphilus baoligensis sp. nov., a Novel Bacterium of the Family Hydrogenophilaceae Isolated from an Oil Reservoir.</title>
        <authorList>
            <person name="Zhang X."/>
            <person name="Wang G."/>
            <person name="Ma X."/>
            <person name="Yu J."/>
            <person name="You J."/>
            <person name="Xue Y."/>
            <person name="Ma Y."/>
        </authorList>
    </citation>
    <scope>NUCLEOTIDE SEQUENCE [LARGE SCALE GENOMIC DNA]</scope>
    <source>
        <strain evidence="14 15">B18-69</strain>
    </source>
</reference>
<accession>A0ABX1QMN3</accession>
<evidence type="ECO:0000256" key="5">
    <source>
        <dbReference type="ARBA" id="ARBA00022485"/>
    </source>
</evidence>
<keyword evidence="8" id="KW-0378">Hydrolase</keyword>
<evidence type="ECO:0000256" key="2">
    <source>
        <dbReference type="ARBA" id="ARBA00006521"/>
    </source>
</evidence>
<dbReference type="Gene3D" id="3.40.470.10">
    <property type="entry name" value="Uracil-DNA glycosylase-like domain"/>
    <property type="match status" value="1"/>
</dbReference>